<keyword evidence="5 10" id="KW-0326">Glycosidase</keyword>
<comment type="similarity">
    <text evidence="2">Belongs to the glycosyl hydrolase 20 family.</text>
</comment>
<dbReference type="InterPro" id="IPR029018">
    <property type="entry name" value="Hex-like_dom2"/>
</dbReference>
<dbReference type="Proteomes" id="UP000563094">
    <property type="component" value="Unassembled WGS sequence"/>
</dbReference>
<dbReference type="PANTHER" id="PTHR22600:SF57">
    <property type="entry name" value="BETA-N-ACETYLHEXOSAMINIDASE"/>
    <property type="match status" value="1"/>
</dbReference>
<dbReference type="InterPro" id="IPR017853">
    <property type="entry name" value="GH"/>
</dbReference>
<evidence type="ECO:0000256" key="2">
    <source>
        <dbReference type="ARBA" id="ARBA00006285"/>
    </source>
</evidence>
<comment type="catalytic activity">
    <reaction evidence="1">
        <text>Hydrolysis of terminal non-reducing N-acetyl-D-hexosamine residues in N-acetyl-beta-D-hexosaminides.</text>
        <dbReference type="EC" id="3.2.1.52"/>
    </reaction>
</comment>
<reference evidence="10 11" key="1">
    <citation type="submission" date="2020-08" db="EMBL/GenBank/DDBJ databases">
        <title>Genomic Encyclopedia of Type Strains, Phase IV (KMG-IV): sequencing the most valuable type-strain genomes for metagenomic binning, comparative biology and taxonomic classification.</title>
        <authorList>
            <person name="Goeker M."/>
        </authorList>
    </citation>
    <scope>NUCLEOTIDE SEQUENCE [LARGE SCALE GENOMIC DNA]</scope>
    <source>
        <strain evidence="10 11">DSM 29854</strain>
    </source>
</reference>
<dbReference type="InterPro" id="IPR025705">
    <property type="entry name" value="Beta_hexosaminidase_sua/sub"/>
</dbReference>
<dbReference type="GO" id="GO:0004563">
    <property type="term" value="F:beta-N-acetylhexosaminidase activity"/>
    <property type="evidence" value="ECO:0007669"/>
    <property type="project" value="UniProtKB-EC"/>
</dbReference>
<keyword evidence="11" id="KW-1185">Reference proteome</keyword>
<dbReference type="PRINTS" id="PR00738">
    <property type="entry name" value="GLHYDRLASE20"/>
</dbReference>
<protein>
    <recommendedName>
        <fullName evidence="3">beta-N-acetylhexosaminidase</fullName>
        <ecNumber evidence="3">3.2.1.52</ecNumber>
    </recommendedName>
</protein>
<name>A0A839GZ18_9BACT</name>
<dbReference type="GO" id="GO:0030203">
    <property type="term" value="P:glycosaminoglycan metabolic process"/>
    <property type="evidence" value="ECO:0007669"/>
    <property type="project" value="TreeGrafter"/>
</dbReference>
<evidence type="ECO:0000256" key="6">
    <source>
        <dbReference type="PIRSR" id="PIRSR625705-1"/>
    </source>
</evidence>
<proteinExistence type="inferred from homology"/>
<organism evidence="10 11">
    <name type="scientific">Rufibacter quisquiliarum</name>
    <dbReference type="NCBI Taxonomy" id="1549639"/>
    <lineage>
        <taxon>Bacteria</taxon>
        <taxon>Pseudomonadati</taxon>
        <taxon>Bacteroidota</taxon>
        <taxon>Cytophagia</taxon>
        <taxon>Cytophagales</taxon>
        <taxon>Hymenobacteraceae</taxon>
        <taxon>Rufibacter</taxon>
    </lineage>
</organism>
<feature type="domain" description="Glycoside hydrolase family 20 catalytic" evidence="7">
    <location>
        <begin position="109"/>
        <end position="431"/>
    </location>
</feature>
<dbReference type="GO" id="GO:0005975">
    <property type="term" value="P:carbohydrate metabolic process"/>
    <property type="evidence" value="ECO:0007669"/>
    <property type="project" value="InterPro"/>
</dbReference>
<evidence type="ECO:0000256" key="4">
    <source>
        <dbReference type="ARBA" id="ARBA00022801"/>
    </source>
</evidence>
<dbReference type="AlphaFoldDB" id="A0A839GZ18"/>
<dbReference type="Gene3D" id="3.30.379.10">
    <property type="entry name" value="Chitobiase/beta-hexosaminidase domain 2-like"/>
    <property type="match status" value="1"/>
</dbReference>
<evidence type="ECO:0000256" key="5">
    <source>
        <dbReference type="ARBA" id="ARBA00023295"/>
    </source>
</evidence>
<dbReference type="SUPFAM" id="SSF51445">
    <property type="entry name" value="(Trans)glycosidases"/>
    <property type="match status" value="1"/>
</dbReference>
<dbReference type="Pfam" id="PF13290">
    <property type="entry name" value="CHB_HEX_C_1"/>
    <property type="match status" value="1"/>
</dbReference>
<dbReference type="EMBL" id="JACJIQ010000016">
    <property type="protein sequence ID" value="MBA9078911.1"/>
    <property type="molecule type" value="Genomic_DNA"/>
</dbReference>
<sequence>MVETTLPEVNQIADYLTSVLGQQLGKELPLKRQGQRGRGNYIALRLNPDLEVGPEAYKIQITRGKVECVAKTPAGLFWAAQTLRQLTYLHAPANQIWLPGGEIQDEPAYKWRGLLLDVSRHFMSKEFIKRYIDLLALYKLNQLHLHLTDDQGWRIEIKKYPALTQKGAWRTEPNGTQHGGFYTQADIREIVAYARARYITVVPEIDAPGHVQAALAAYPELSCTGGPFEVATAAGVHPDILCAGNEKTYAFLKDVLTEVAALFPGQYLHIGGDEAPKERWRVCAKCQGRIRAENLPDEEALQGYFTKRVSDMLTNLHKVPVAWDEVLKGGAPSGTRVQVWHGQKQLKEALQLGLPAITSFRSFFYFDLNSGITNLEKVYQAPVSPSTLSKEEQRLLLGAEAALWTEGVPQERVDEMVFPRLLAFSENVWHGKTTQPDLFADFHRRLQQHYPYLDKVGVDYGFETWPVQFVPTYTPASQTFALSLQPGLQNVSLYYSLNGSEPTLSSQKYEGNPILFSTSTTVKVAPYKNGKKLGETAKASFEKHLALYKRAGLKYGYHPVYAAGGEMALTDGILGGEDYRKGFWQGVEKENLEATLDLEKEIPLQEISIAFLQDVNSWIFLPTKVAFYVAGSDQVFKEVPVATAGQSGKTEKPYRLVFSAQGKGKPVRYVKVVAVNRRVCPPGHPGAGGAAYIMADELIVK</sequence>
<feature type="domain" description="Beta-hexosaminidase bacterial type N-terminal" evidence="8">
    <location>
        <begin position="11"/>
        <end position="105"/>
    </location>
</feature>
<dbReference type="PANTHER" id="PTHR22600">
    <property type="entry name" value="BETA-HEXOSAMINIDASE"/>
    <property type="match status" value="1"/>
</dbReference>
<dbReference type="SUPFAM" id="SSF55545">
    <property type="entry name" value="beta-N-acetylhexosaminidase-like domain"/>
    <property type="match status" value="1"/>
</dbReference>
<dbReference type="InterPro" id="IPR059177">
    <property type="entry name" value="GH29D-like_dom"/>
</dbReference>
<evidence type="ECO:0000259" key="9">
    <source>
        <dbReference type="Pfam" id="PF13290"/>
    </source>
</evidence>
<dbReference type="InterPro" id="IPR015882">
    <property type="entry name" value="HEX_bac_N"/>
</dbReference>
<gene>
    <name evidence="10" type="ORF">FHS90_003641</name>
</gene>
<evidence type="ECO:0000313" key="10">
    <source>
        <dbReference type="EMBL" id="MBA9078911.1"/>
    </source>
</evidence>
<evidence type="ECO:0000256" key="1">
    <source>
        <dbReference type="ARBA" id="ARBA00001231"/>
    </source>
</evidence>
<dbReference type="Pfam" id="PF00728">
    <property type="entry name" value="Glyco_hydro_20"/>
    <property type="match status" value="1"/>
</dbReference>
<evidence type="ECO:0000313" key="11">
    <source>
        <dbReference type="Proteomes" id="UP000563094"/>
    </source>
</evidence>
<feature type="domain" description="GH29D-like beta-sandwich" evidence="9">
    <location>
        <begin position="477"/>
        <end position="535"/>
    </location>
</feature>
<evidence type="ECO:0000259" key="7">
    <source>
        <dbReference type="Pfam" id="PF00728"/>
    </source>
</evidence>
<dbReference type="Pfam" id="PF02838">
    <property type="entry name" value="Glyco_hydro_20b"/>
    <property type="match status" value="1"/>
</dbReference>
<evidence type="ECO:0000259" key="8">
    <source>
        <dbReference type="Pfam" id="PF02838"/>
    </source>
</evidence>
<comment type="caution">
    <text evidence="10">The sequence shown here is derived from an EMBL/GenBank/DDBJ whole genome shotgun (WGS) entry which is preliminary data.</text>
</comment>
<feature type="active site" description="Proton donor" evidence="6">
    <location>
        <position position="274"/>
    </location>
</feature>
<dbReference type="CDD" id="cd06563">
    <property type="entry name" value="GH20_chitobiase-like"/>
    <property type="match status" value="1"/>
</dbReference>
<accession>A0A839GZ18</accession>
<dbReference type="Gene3D" id="3.20.20.80">
    <property type="entry name" value="Glycosidases"/>
    <property type="match status" value="1"/>
</dbReference>
<dbReference type="InterPro" id="IPR015883">
    <property type="entry name" value="Glyco_hydro_20_cat"/>
</dbReference>
<evidence type="ECO:0000256" key="3">
    <source>
        <dbReference type="ARBA" id="ARBA00012663"/>
    </source>
</evidence>
<keyword evidence="4 10" id="KW-0378">Hydrolase</keyword>
<dbReference type="EC" id="3.2.1.52" evidence="3"/>
<dbReference type="GO" id="GO:0016020">
    <property type="term" value="C:membrane"/>
    <property type="evidence" value="ECO:0007669"/>
    <property type="project" value="TreeGrafter"/>
</dbReference>